<dbReference type="Gene3D" id="3.30.1370.60">
    <property type="entry name" value="Hypothetical oxidoreductase yiak, domain 2"/>
    <property type="match status" value="1"/>
</dbReference>
<dbReference type="RefSeq" id="WP_198418333.1">
    <property type="nucleotide sequence ID" value="NZ_AP018437.1"/>
</dbReference>
<reference evidence="3 4" key="1">
    <citation type="submission" date="2018-08" db="EMBL/GenBank/DDBJ databases">
        <title>Genomic Encyclopedia of Type Strains, Phase IV (KMG-IV): sequencing the most valuable type-strain genomes for metagenomic binning, comparative biology and taxonomic classification.</title>
        <authorList>
            <person name="Goeker M."/>
        </authorList>
    </citation>
    <scope>NUCLEOTIDE SEQUENCE [LARGE SCALE GENOMIC DNA]</scope>
    <source>
        <strain evidence="3 4">DSM 23923</strain>
    </source>
</reference>
<keyword evidence="2" id="KW-0560">Oxidoreductase</keyword>
<proteinExistence type="inferred from homology"/>
<dbReference type="Proteomes" id="UP000256388">
    <property type="component" value="Unassembled WGS sequence"/>
</dbReference>
<protein>
    <submittedName>
        <fullName evidence="3">LDH2 family malate/lactate/ureidoglycolate dehydrogenase</fullName>
    </submittedName>
</protein>
<keyword evidence="4" id="KW-1185">Reference proteome</keyword>
<dbReference type="PANTHER" id="PTHR11091">
    <property type="entry name" value="OXIDOREDUCTASE-RELATED"/>
    <property type="match status" value="1"/>
</dbReference>
<dbReference type="InterPro" id="IPR043144">
    <property type="entry name" value="Mal/L-sulf/L-lact_DH-like_ah"/>
</dbReference>
<accession>A0A347ZTJ1</accession>
<dbReference type="InterPro" id="IPR043143">
    <property type="entry name" value="Mal/L-sulf/L-lact_DH-like_NADP"/>
</dbReference>
<dbReference type="EMBL" id="QUMS01000001">
    <property type="protein sequence ID" value="REG10803.1"/>
    <property type="molecule type" value="Genomic_DNA"/>
</dbReference>
<dbReference type="Gene3D" id="1.10.1530.10">
    <property type="match status" value="1"/>
</dbReference>
<dbReference type="PANTHER" id="PTHR11091:SF0">
    <property type="entry name" value="MALATE DEHYDROGENASE"/>
    <property type="match status" value="1"/>
</dbReference>
<comment type="caution">
    <text evidence="3">The sequence shown here is derived from an EMBL/GenBank/DDBJ whole genome shotgun (WGS) entry which is preliminary data.</text>
</comment>
<dbReference type="Pfam" id="PF02615">
    <property type="entry name" value="Ldh_2"/>
    <property type="match status" value="1"/>
</dbReference>
<organism evidence="3 4">
    <name type="scientific">Pelolinea submarina</name>
    <dbReference type="NCBI Taxonomy" id="913107"/>
    <lineage>
        <taxon>Bacteria</taxon>
        <taxon>Bacillati</taxon>
        <taxon>Chloroflexota</taxon>
        <taxon>Anaerolineae</taxon>
        <taxon>Anaerolineales</taxon>
        <taxon>Anaerolineaceae</taxon>
        <taxon>Pelolinea</taxon>
    </lineage>
</organism>
<dbReference type="GO" id="GO:0016491">
    <property type="term" value="F:oxidoreductase activity"/>
    <property type="evidence" value="ECO:0007669"/>
    <property type="project" value="UniProtKB-KW"/>
</dbReference>
<dbReference type="SUPFAM" id="SSF89733">
    <property type="entry name" value="L-sulfolactate dehydrogenase-like"/>
    <property type="match status" value="1"/>
</dbReference>
<dbReference type="AlphaFoldDB" id="A0A347ZTJ1"/>
<dbReference type="InterPro" id="IPR003767">
    <property type="entry name" value="Malate/L-lactate_DH-like"/>
</dbReference>
<dbReference type="InterPro" id="IPR036111">
    <property type="entry name" value="Mal/L-sulfo/L-lacto_DH-like_sf"/>
</dbReference>
<name>A0A347ZTJ1_9CHLR</name>
<comment type="similarity">
    <text evidence="1">Belongs to the LDH2/MDH2 oxidoreductase family.</text>
</comment>
<evidence type="ECO:0000256" key="1">
    <source>
        <dbReference type="ARBA" id="ARBA00006056"/>
    </source>
</evidence>
<evidence type="ECO:0000313" key="4">
    <source>
        <dbReference type="Proteomes" id="UP000256388"/>
    </source>
</evidence>
<evidence type="ECO:0000256" key="2">
    <source>
        <dbReference type="ARBA" id="ARBA00023002"/>
    </source>
</evidence>
<sequence length="364" mass="39923">MTNIQVDELQHFMKTAFIKLGVSEQDAQTCAEILITSDLRGIESHGVGRLRMYVDRIHKGLIETNVQPQIVRESPTTAVIDGQHGIGMIIAHQSMQMAIDKAHQYGMGAVAVRNSTHFGIDGYYPLMAISAGMIGMSFTNARPSVAPTFGVQPMLGTNPIAFGAPTDEEFPFLFDAATSITQRGKIEVLHRKNDQPASPDWVIGSDGQSLTNPGEILQKLVSNEAALLPLGGSKEESGSHKGYDLSTIVEILSSALQSGAYLSALSGLTADGKETRFKVGHFFMAMNIENFVPLDEFKHNMGGLLRELRASRKMPGKDRIYTAGEKEYYIEKDVRKNGVYINDNLKKDLLHVKDILNIAELSLE</sequence>
<evidence type="ECO:0000313" key="3">
    <source>
        <dbReference type="EMBL" id="REG10803.1"/>
    </source>
</evidence>
<gene>
    <name evidence="3" type="ORF">DFR64_0667</name>
</gene>